<reference evidence="1 2" key="1">
    <citation type="submission" date="2019-08" db="EMBL/GenBank/DDBJ databases">
        <title>Whole genome of Aphis craccivora.</title>
        <authorList>
            <person name="Voronova N.V."/>
            <person name="Shulinski R.S."/>
            <person name="Bandarenka Y.V."/>
            <person name="Zhorov D.G."/>
            <person name="Warner D."/>
        </authorList>
    </citation>
    <scope>NUCLEOTIDE SEQUENCE [LARGE SCALE GENOMIC DNA]</scope>
    <source>
        <strain evidence="1">180601</strain>
        <tissue evidence="1">Whole Body</tissue>
    </source>
</reference>
<keyword evidence="2" id="KW-1185">Reference proteome</keyword>
<dbReference type="Proteomes" id="UP000478052">
    <property type="component" value="Unassembled WGS sequence"/>
</dbReference>
<organism evidence="1 2">
    <name type="scientific">Aphis craccivora</name>
    <name type="common">Cowpea aphid</name>
    <dbReference type="NCBI Taxonomy" id="307492"/>
    <lineage>
        <taxon>Eukaryota</taxon>
        <taxon>Metazoa</taxon>
        <taxon>Ecdysozoa</taxon>
        <taxon>Arthropoda</taxon>
        <taxon>Hexapoda</taxon>
        <taxon>Insecta</taxon>
        <taxon>Pterygota</taxon>
        <taxon>Neoptera</taxon>
        <taxon>Paraneoptera</taxon>
        <taxon>Hemiptera</taxon>
        <taxon>Sternorrhyncha</taxon>
        <taxon>Aphidomorpha</taxon>
        <taxon>Aphidoidea</taxon>
        <taxon>Aphididae</taxon>
        <taxon>Aphidini</taxon>
        <taxon>Aphis</taxon>
        <taxon>Aphis</taxon>
    </lineage>
</organism>
<gene>
    <name evidence="1" type="ORF">FWK35_00006854</name>
</gene>
<evidence type="ECO:0000313" key="1">
    <source>
        <dbReference type="EMBL" id="KAF0769627.1"/>
    </source>
</evidence>
<accession>A0A6G0ZFR3</accession>
<protein>
    <submittedName>
        <fullName evidence="1">Uncharacterized protein</fullName>
    </submittedName>
</protein>
<evidence type="ECO:0000313" key="2">
    <source>
        <dbReference type="Proteomes" id="UP000478052"/>
    </source>
</evidence>
<comment type="caution">
    <text evidence="1">The sequence shown here is derived from an EMBL/GenBank/DDBJ whole genome shotgun (WGS) entry which is preliminary data.</text>
</comment>
<dbReference type="EMBL" id="VUJU01000565">
    <property type="protein sequence ID" value="KAF0769627.1"/>
    <property type="molecule type" value="Genomic_DNA"/>
</dbReference>
<name>A0A6G0ZFR3_APHCR</name>
<sequence>MVELHLGSKKVFPQKYYAFDVVKRLKNIKIQQLDTR</sequence>
<dbReference type="AlphaFoldDB" id="A0A6G0ZFR3"/>
<proteinExistence type="predicted"/>